<sequence>MPVVVMPDTLSNIASVSPTPGAPSMKGSAPNSGSATQTPAVSMKLCCRLSPCPRGAPLAQASATSRPESTVISADCAKASQCGSSDM</sequence>
<evidence type="ECO:0000256" key="1">
    <source>
        <dbReference type="SAM" id="MobiDB-lite"/>
    </source>
</evidence>
<reference evidence="2 3" key="1">
    <citation type="submission" date="2019-04" db="EMBL/GenBank/DDBJ databases">
        <title>Crypto-aerobic microbial life in anoxic (sulfidic) marine sediments.</title>
        <authorList>
            <person name="Bhattacharya S."/>
            <person name="Roy C."/>
            <person name="Mondal N."/>
            <person name="Sarkar J."/>
            <person name="Mandal S."/>
            <person name="Rameez M.J."/>
            <person name="Ghosh W."/>
        </authorList>
    </citation>
    <scope>NUCLEOTIDE SEQUENCE [LARGE SCALE GENOMIC DNA]</scope>
    <source>
        <strain evidence="2 3">SBBC</strain>
    </source>
</reference>
<organism evidence="2 3">
    <name type="scientific">Cereibacter changlensis</name>
    <dbReference type="NCBI Taxonomy" id="402884"/>
    <lineage>
        <taxon>Bacteria</taxon>
        <taxon>Pseudomonadati</taxon>
        <taxon>Pseudomonadota</taxon>
        <taxon>Alphaproteobacteria</taxon>
        <taxon>Rhodobacterales</taxon>
        <taxon>Paracoccaceae</taxon>
        <taxon>Cereibacter</taxon>
    </lineage>
</organism>
<dbReference type="RefSeq" id="WP_136791348.1">
    <property type="nucleotide sequence ID" value="NZ_SWAU01000018.1"/>
</dbReference>
<dbReference type="AlphaFoldDB" id="A0A4U0Z5T5"/>
<feature type="region of interest" description="Disordered" evidence="1">
    <location>
        <begin position="1"/>
        <end position="37"/>
    </location>
</feature>
<gene>
    <name evidence="2" type="ORF">FAZ78_03595</name>
</gene>
<dbReference type="Proteomes" id="UP000306340">
    <property type="component" value="Unassembled WGS sequence"/>
</dbReference>
<dbReference type="EMBL" id="SWAU01000018">
    <property type="protein sequence ID" value="TKA97921.1"/>
    <property type="molecule type" value="Genomic_DNA"/>
</dbReference>
<feature type="compositionally biased region" description="Polar residues" evidence="1">
    <location>
        <begin position="9"/>
        <end position="18"/>
    </location>
</feature>
<evidence type="ECO:0000313" key="3">
    <source>
        <dbReference type="Proteomes" id="UP000306340"/>
    </source>
</evidence>
<accession>A0A4U0Z5T5</accession>
<protein>
    <submittedName>
        <fullName evidence="2">Uncharacterized protein</fullName>
    </submittedName>
</protein>
<proteinExistence type="predicted"/>
<name>A0A4U0Z5T5_9RHOB</name>
<evidence type="ECO:0000313" key="2">
    <source>
        <dbReference type="EMBL" id="TKA97921.1"/>
    </source>
</evidence>
<comment type="caution">
    <text evidence="2">The sequence shown here is derived from an EMBL/GenBank/DDBJ whole genome shotgun (WGS) entry which is preliminary data.</text>
</comment>